<feature type="domain" description="Fibronectin type-III" evidence="6">
    <location>
        <begin position="738"/>
        <end position="831"/>
    </location>
</feature>
<feature type="chain" id="PRO_5012553051" description="Fibronectin type-III domain-containing protein" evidence="5">
    <location>
        <begin position="22"/>
        <end position="2022"/>
    </location>
</feature>
<dbReference type="InterPro" id="IPR003961">
    <property type="entry name" value="FN3_dom"/>
</dbReference>
<dbReference type="Gene3D" id="2.60.40.10">
    <property type="entry name" value="Immunoglobulins"/>
    <property type="match status" value="8"/>
</dbReference>
<feature type="domain" description="Fibronectin type-III" evidence="6">
    <location>
        <begin position="1013"/>
        <end position="1108"/>
    </location>
</feature>
<feature type="compositionally biased region" description="Basic and acidic residues" evidence="4">
    <location>
        <begin position="1369"/>
        <end position="1385"/>
    </location>
</feature>
<evidence type="ECO:0000256" key="1">
    <source>
        <dbReference type="ARBA" id="ARBA00004613"/>
    </source>
</evidence>
<dbReference type="SMART" id="SM00060">
    <property type="entry name" value="FN3"/>
    <property type="match status" value="8"/>
</dbReference>
<protein>
    <recommendedName>
        <fullName evidence="6">Fibronectin type-III domain-containing protein</fullName>
    </recommendedName>
</protein>
<evidence type="ECO:0000259" key="6">
    <source>
        <dbReference type="PROSITE" id="PS50853"/>
    </source>
</evidence>
<dbReference type="InterPro" id="IPR050713">
    <property type="entry name" value="RTP_Phos/Ushers"/>
</dbReference>
<dbReference type="PROSITE" id="PS50853">
    <property type="entry name" value="FN3"/>
    <property type="match status" value="8"/>
</dbReference>
<dbReference type="PANTHER" id="PTHR46957:SF3">
    <property type="entry name" value="CYTOKINE RECEPTOR"/>
    <property type="match status" value="1"/>
</dbReference>
<dbReference type="InParanoid" id="A0A1X7TAV2"/>
<dbReference type="PROSITE" id="PS51257">
    <property type="entry name" value="PROKAR_LIPOPROTEIN"/>
    <property type="match status" value="1"/>
</dbReference>
<feature type="domain" description="Fibronectin type-III" evidence="6">
    <location>
        <begin position="1933"/>
        <end position="2020"/>
    </location>
</feature>
<dbReference type="Gene3D" id="3.40.50.410">
    <property type="entry name" value="von Willebrand factor, type A domain"/>
    <property type="match status" value="1"/>
</dbReference>
<reference evidence="7" key="1">
    <citation type="submission" date="2017-05" db="UniProtKB">
        <authorList>
            <consortium name="EnsemblMetazoa"/>
        </authorList>
    </citation>
    <scope>IDENTIFICATION</scope>
</reference>
<dbReference type="PANTHER" id="PTHR46957">
    <property type="entry name" value="CYTOKINE RECEPTOR"/>
    <property type="match status" value="1"/>
</dbReference>
<keyword evidence="2" id="KW-0964">Secreted</keyword>
<evidence type="ECO:0000256" key="4">
    <source>
        <dbReference type="SAM" id="MobiDB-lite"/>
    </source>
</evidence>
<proteinExistence type="predicted"/>
<dbReference type="CDD" id="cd00063">
    <property type="entry name" value="FN3"/>
    <property type="match status" value="8"/>
</dbReference>
<feature type="domain" description="Fibronectin type-III" evidence="6">
    <location>
        <begin position="1843"/>
        <end position="1932"/>
    </location>
</feature>
<feature type="domain" description="Fibronectin type-III" evidence="6">
    <location>
        <begin position="925"/>
        <end position="1012"/>
    </location>
</feature>
<name>A0A1X7TAV2_AMPQE</name>
<dbReference type="SUPFAM" id="SSF49265">
    <property type="entry name" value="Fibronectin type III"/>
    <property type="match status" value="5"/>
</dbReference>
<evidence type="ECO:0000313" key="7">
    <source>
        <dbReference type="EnsemblMetazoa" id="Aqu2.1.11688_001"/>
    </source>
</evidence>
<accession>A0A1X7TAV2</accession>
<feature type="domain" description="Fibronectin type-III" evidence="6">
    <location>
        <begin position="1110"/>
        <end position="1201"/>
    </location>
</feature>
<evidence type="ECO:0000256" key="5">
    <source>
        <dbReference type="SAM" id="SignalP"/>
    </source>
</evidence>
<feature type="compositionally biased region" description="Basic and acidic residues" evidence="4">
    <location>
        <begin position="1313"/>
        <end position="1330"/>
    </location>
</feature>
<feature type="compositionally biased region" description="Basic and acidic residues" evidence="4">
    <location>
        <begin position="1340"/>
        <end position="1362"/>
    </location>
</feature>
<comment type="subcellular location">
    <subcellularLocation>
        <location evidence="1">Secreted</location>
    </subcellularLocation>
</comment>
<sequence length="2022" mass="224133">MMRGPTVNLALVLSFVYGTLGSSCPASSPLSFYVEKLHNATEEIITDMQAIVLQSGAIANITSNQEGPPNVTTLYTALTATLNVTPTDNGLDEFSDAFDVITDAYFKACYGPEEEKPSQSDAQSILSDFVSLLENRSDITRMRQLFGELSCLQNFTRTSTSSHVSKRGATNLSFCAKAPDVKQLYRCLDINKQLDCIFNMNNPKDCNNEQFTNYNRKHCLAFVVDTTGSMGEEIGHVKTVIQHFIQSEENRVTLCYILVPFNDFHYNTEANFARNLEYSRIYDASYLSRDSGSPSFSMTDTNITVRGVNDLLTDVSSLNAHGGGDCPEYGMIAILEAIDLIDGINKSDVQNKGKHNIIVLTDASAKDDLLYQSVIYAANDKDKPDVTVHFFYSGDGCSDGYGHYEDIKNATGGYSVKQINAENFTQFTNFITGSYNSESSKRKRRNTPDSCQYFQVSHFVHQFSCLIETSSSSITITKPDSSSHNISFAVYEDTNPQPGNWRACVPSGTLKLSFTSSVSLELDVNFLKESEYGVLLPTKQQLPYACDTHTFTISSPQMSNISLAHPLYLEIIDNLNNVLQYAQLSECGGFLSGSITLPSGSVQYQLRGHDIGGILFTHVVPDSFVTFDTPSIQAQLKGKSTIVLNPGGTSIARIAISNIKSGPKSLQASVSIIIHSQVNVSVDTTLFTLEPMQQEKELQITFVTSETLTVGQTLAWSVVILDTCSNEPLMINFTAIMKPSIPFNVTGISKSMILFEWSPPVNPTLGNITHYVLTLDYTNGTIATVNVSGDINQYQVNELSPYQQVYASIVAYSDNGETAEIAPIAVLTDQAEPGPVSQLATESISETSVLISWSVPQEQNGIILFYEVSIMGLYNETHNSSVYEIKIDDLNPYTSYTAVVSAATSAGKGQPITLEFYSLEGKPGPVSQLVTESISETSVLISWSLPQEQNGIILFYEVSIMGLYNETHNSSICNIKIAELNPYTRYTAVVSAATSAGKGQLITLEFYSLEGIPTKSPSLTNYTILTPTSFIIEWDPPPIRHRRGFIQHYTIQTEHNQRIYIYNSSKNSFNITGLPEFSDINVSISVSTFAGQGPFSEVSVIHIVTGVASAPHNFTAIATSSRSALLKWEHPKSPNGKILHYQLYYKQYQAMYQILKITTKNQTYHIQNLDESKDYYFIMNAINYAGKGENSTEIRVSLRMYHGSPLPATNQNALAIALPVTFTCLVILGLIALVAVIIVLRAKIRGTNIQRDEENYKESEDEERKEKRNGLFEEELELEEISKNHEESEDIIKNGKLEFFVEEKVELEETSESYEKNEDEEKKVDQKGLFEEELELEEMSENKKKSEDEGSNEKLEVSVEEKVEFEETLENHDKSEDEEKERKQKGFVEEKVEMYEEISMQKLHNATEEIITGIQAIVLQSGAIANITSNQEGPPNVTTLYTALTAALNVTPTENRLDEFSDAFDVITDAYFKACYGPEEEKPSQSDAQSILTDFISLLENRSDITRMRQLFGELSCLQNFNHTSTSSHVSKREAIYTDLASCARTDNVNELYECLDANKQLDCIFNVNNPKDCNNGFTNKKRHCLAFVVDTTGSMGEETSHARTVIQHFIQSEENILTLCYVLVPFNDFGYDTEAYFTKKAELKEKSPIVLNPGGTSLVYIAISNIKSGPKSLEASVSVVIQSEVSVDMDDTLFTIEPMRQETEIQVSFIVPETLAVDQILPWSLLIVDECSNKSLMLNFTAIVKPSITFNVTSTSKSMILFEWSPPVNPRLGNIAHYVLTLDYTNGIIATVNVSGDINQYQVNELLPYQQVYASIVAHSDNGETTEIAPIAVLTDQAEPGPVSRLAVESISETSVLISWLLPQEQNGIILFYEVSVMGLYNETRNSSVHEIEIDDLNPYTSYTAVVSAATSAGKGQPITLEFYSLEGKPGPVSQLVTESISETSVLISWSLPQEQNGIILFYEVSVMGLYNETHNSSVYGINVHNLNPYTRYTAVVSAATSAGKGLPTMLEFYSLEGGKS</sequence>
<evidence type="ECO:0000256" key="3">
    <source>
        <dbReference type="ARBA" id="ARBA00022729"/>
    </source>
</evidence>
<keyword evidence="3 5" id="KW-0732">Signal</keyword>
<dbReference type="EnsemblMetazoa" id="Aqu2.1.11688_001">
    <property type="protein sequence ID" value="Aqu2.1.11688_001"/>
    <property type="gene ID" value="Aqu2.1.11688"/>
</dbReference>
<dbReference type="InterPro" id="IPR056861">
    <property type="entry name" value="HMCN1-like_VWA"/>
</dbReference>
<dbReference type="OrthoDB" id="5985519at2759"/>
<feature type="domain" description="Fibronectin type-III" evidence="6">
    <location>
        <begin position="1746"/>
        <end position="1839"/>
    </location>
</feature>
<dbReference type="SUPFAM" id="SSF53300">
    <property type="entry name" value="vWA-like"/>
    <property type="match status" value="1"/>
</dbReference>
<dbReference type="InterPro" id="IPR013783">
    <property type="entry name" value="Ig-like_fold"/>
</dbReference>
<dbReference type="InterPro" id="IPR036116">
    <property type="entry name" value="FN3_sf"/>
</dbReference>
<dbReference type="STRING" id="400682.A0A1X7TAV2"/>
<dbReference type="Pfam" id="PF25106">
    <property type="entry name" value="VWA_4"/>
    <property type="match status" value="3"/>
</dbReference>
<organism evidence="7">
    <name type="scientific">Amphimedon queenslandica</name>
    <name type="common">Sponge</name>
    <dbReference type="NCBI Taxonomy" id="400682"/>
    <lineage>
        <taxon>Eukaryota</taxon>
        <taxon>Metazoa</taxon>
        <taxon>Porifera</taxon>
        <taxon>Demospongiae</taxon>
        <taxon>Heteroscleromorpha</taxon>
        <taxon>Haplosclerida</taxon>
        <taxon>Niphatidae</taxon>
        <taxon>Amphimedon</taxon>
    </lineage>
</organism>
<evidence type="ECO:0000256" key="2">
    <source>
        <dbReference type="ARBA" id="ARBA00022525"/>
    </source>
</evidence>
<dbReference type="InterPro" id="IPR036465">
    <property type="entry name" value="vWFA_dom_sf"/>
</dbReference>
<feature type="region of interest" description="Disordered" evidence="4">
    <location>
        <begin position="1308"/>
        <end position="1385"/>
    </location>
</feature>
<dbReference type="GO" id="GO:0016020">
    <property type="term" value="C:membrane"/>
    <property type="evidence" value="ECO:0007669"/>
    <property type="project" value="UniProtKB-SubCell"/>
</dbReference>
<feature type="domain" description="Fibronectin type-III" evidence="6">
    <location>
        <begin position="835"/>
        <end position="924"/>
    </location>
</feature>
<feature type="signal peptide" evidence="5">
    <location>
        <begin position="1"/>
        <end position="21"/>
    </location>
</feature>
<dbReference type="Pfam" id="PF00041">
    <property type="entry name" value="fn3"/>
    <property type="match status" value="6"/>
</dbReference>